<dbReference type="RefSeq" id="WP_345680026.1">
    <property type="nucleotide sequence ID" value="NZ_BAABHS010000039.1"/>
</dbReference>
<sequence length="42" mass="4759">MTDERAIWARFCDDIRSAGDLLIADAHPRPVRRVVPVAEALR</sequence>
<evidence type="ECO:0000313" key="2">
    <source>
        <dbReference type="Proteomes" id="UP001500466"/>
    </source>
</evidence>
<evidence type="ECO:0000313" key="1">
    <source>
        <dbReference type="EMBL" id="GAA4990286.1"/>
    </source>
</evidence>
<name>A0ABP9I7B3_9ACTN</name>
<comment type="caution">
    <text evidence="1">The sequence shown here is derived from an EMBL/GenBank/DDBJ whole genome shotgun (WGS) entry which is preliminary data.</text>
</comment>
<accession>A0ABP9I7B3</accession>
<organism evidence="1 2">
    <name type="scientific">Yinghuangia aomiensis</name>
    <dbReference type="NCBI Taxonomy" id="676205"/>
    <lineage>
        <taxon>Bacteria</taxon>
        <taxon>Bacillati</taxon>
        <taxon>Actinomycetota</taxon>
        <taxon>Actinomycetes</taxon>
        <taxon>Kitasatosporales</taxon>
        <taxon>Streptomycetaceae</taxon>
        <taxon>Yinghuangia</taxon>
    </lineage>
</organism>
<dbReference type="Proteomes" id="UP001500466">
    <property type="component" value="Unassembled WGS sequence"/>
</dbReference>
<proteinExistence type="predicted"/>
<gene>
    <name evidence="1" type="ORF">GCM10023205_71990</name>
</gene>
<reference evidence="2" key="1">
    <citation type="journal article" date="2019" name="Int. J. Syst. Evol. Microbiol.">
        <title>The Global Catalogue of Microorganisms (GCM) 10K type strain sequencing project: providing services to taxonomists for standard genome sequencing and annotation.</title>
        <authorList>
            <consortium name="The Broad Institute Genomics Platform"/>
            <consortium name="The Broad Institute Genome Sequencing Center for Infectious Disease"/>
            <person name="Wu L."/>
            <person name="Ma J."/>
        </authorList>
    </citation>
    <scope>NUCLEOTIDE SEQUENCE [LARGE SCALE GENOMIC DNA]</scope>
    <source>
        <strain evidence="2">JCM 17986</strain>
    </source>
</reference>
<protein>
    <submittedName>
        <fullName evidence="1">Uncharacterized protein</fullName>
    </submittedName>
</protein>
<keyword evidence="2" id="KW-1185">Reference proteome</keyword>
<dbReference type="EMBL" id="BAABHS010000039">
    <property type="protein sequence ID" value="GAA4990286.1"/>
    <property type="molecule type" value="Genomic_DNA"/>
</dbReference>